<evidence type="ECO:0000313" key="3">
    <source>
        <dbReference type="Proteomes" id="UP000050761"/>
    </source>
</evidence>
<accession>A0A3P8GJC6</accession>
<reference evidence="2 3" key="1">
    <citation type="submission" date="2018-11" db="EMBL/GenBank/DDBJ databases">
        <authorList>
            <consortium name="Pathogen Informatics"/>
        </authorList>
    </citation>
    <scope>NUCLEOTIDE SEQUENCE [LARGE SCALE GENOMIC DNA]</scope>
</reference>
<dbReference type="OrthoDB" id="5876729at2759"/>
<dbReference type="EMBL" id="UZAH01034373">
    <property type="protein sequence ID" value="VDP34799.1"/>
    <property type="molecule type" value="Genomic_DNA"/>
</dbReference>
<dbReference type="AlphaFoldDB" id="A0A183GJF8"/>
<dbReference type="Proteomes" id="UP000050761">
    <property type="component" value="Unassembled WGS sequence"/>
</dbReference>
<keyword evidence="3" id="KW-1185">Reference proteome</keyword>
<sequence length="355" mass="38867">MARRIGGNMSHGCPLPCNHCGSQVAYLQNHGDLIDKEVEELMLRESDENAIAGLQAQVAGLTEQVRQLKDQAQQVSTVVLNVEALSAKFKERDSAMRMDAYVKLSSLRLYGTIADCCVELEKLSRTAYPVMTKRELSTLRSGELITQLTAWPEYVQLFTVLEQAPSFDLHNDVEEIPNVDRIPIFNASGNQMLFKGVVRLTLAVDGGSKRRVAFFVLKGGDGMPRRAAKAQKTKSDNHVKVVSRLYIKHGETKTIELLAAAGSPESVLWSSDKLVPNAVCDTTSSVIRIPVANSTPEVKVYKDMGNAKAKLEDARDSSSSATERIDGRAKQVFVKLTGSSSNSLTFAILKVSVHS</sequence>
<protein>
    <submittedName>
        <fullName evidence="4">t-SNARE coiled-coil homology domain-containing protein</fullName>
    </submittedName>
</protein>
<gene>
    <name evidence="2" type="ORF">HPBE_LOCUS22804</name>
</gene>
<name>A0A183GJF8_HELPZ</name>
<evidence type="ECO:0000313" key="4">
    <source>
        <dbReference type="WBParaSite" id="HPBE_0002280701-mRNA-1"/>
    </source>
</evidence>
<organism evidence="3 4">
    <name type="scientific">Heligmosomoides polygyrus</name>
    <name type="common">Parasitic roundworm</name>
    <dbReference type="NCBI Taxonomy" id="6339"/>
    <lineage>
        <taxon>Eukaryota</taxon>
        <taxon>Metazoa</taxon>
        <taxon>Ecdysozoa</taxon>
        <taxon>Nematoda</taxon>
        <taxon>Chromadorea</taxon>
        <taxon>Rhabditida</taxon>
        <taxon>Rhabditina</taxon>
        <taxon>Rhabditomorpha</taxon>
        <taxon>Strongyloidea</taxon>
        <taxon>Heligmosomidae</taxon>
        <taxon>Heligmosomoides</taxon>
    </lineage>
</organism>
<dbReference type="WBParaSite" id="HPBE_0002280701-mRNA-1">
    <property type="protein sequence ID" value="HPBE_0002280701-mRNA-1"/>
    <property type="gene ID" value="HPBE_0002280701"/>
</dbReference>
<feature type="coiled-coil region" evidence="1">
    <location>
        <begin position="44"/>
        <end position="78"/>
    </location>
</feature>
<reference evidence="4" key="2">
    <citation type="submission" date="2019-09" db="UniProtKB">
        <authorList>
            <consortium name="WormBaseParasite"/>
        </authorList>
    </citation>
    <scope>IDENTIFICATION</scope>
</reference>
<evidence type="ECO:0000256" key="1">
    <source>
        <dbReference type="SAM" id="Coils"/>
    </source>
</evidence>
<evidence type="ECO:0000313" key="2">
    <source>
        <dbReference type="EMBL" id="VDP34799.1"/>
    </source>
</evidence>
<keyword evidence="1" id="KW-0175">Coiled coil</keyword>
<accession>A0A183GJF8</accession>
<proteinExistence type="predicted"/>